<keyword evidence="1" id="KW-0812">Transmembrane</keyword>
<sequence length="406" mass="45028">MNEIPKVISDLIARHLNDELNDQERQELDKWVQQSEDHQRFFRQFTDEASLASALKEYETSRDIVYNKIKEAVSFNGQAGKKIVNIRRLRMRRFAAVAASLLALAGAFVWWNLLENNAGVPGTAVTQNTGNGRPASPGAVLKLADGKEIVLDDAVDGAVAKQGNTRITKQGGQLSYAGNNSGSQVLYNTLSTPKGKIYQLLLPDSSKVWLNAASSIRFPTAFTGGERSVEVTGEVYFEVKQNAEMPFHVAVSQRAAIDVLGTSFNVNAYGNEEALRATVLTGSVRVRMAEQEDGKQGVVLKPGQQAQLKQLEVVQSITVVHNANIKNVMGWKDGYFSLDDLTLEELMREVERWYDVEVTYEKGIPAKAFFGKVSRNLSLPDFMEGLKDWGVRFRLEGRKIIITGVQ</sequence>
<protein>
    <submittedName>
        <fullName evidence="4">FecR domain-containing protein</fullName>
    </submittedName>
</protein>
<proteinExistence type="predicted"/>
<comment type="caution">
    <text evidence="4">The sequence shown here is derived from an EMBL/GenBank/DDBJ whole genome shotgun (WGS) entry which is preliminary data.</text>
</comment>
<dbReference type="Gene3D" id="2.60.120.1440">
    <property type="match status" value="1"/>
</dbReference>
<keyword evidence="5" id="KW-1185">Reference proteome</keyword>
<feature type="domain" description="FecR protein" evidence="2">
    <location>
        <begin position="189"/>
        <end position="285"/>
    </location>
</feature>
<dbReference type="Pfam" id="PF16344">
    <property type="entry name" value="FecR_C"/>
    <property type="match status" value="1"/>
</dbReference>
<evidence type="ECO:0000313" key="5">
    <source>
        <dbReference type="Proteomes" id="UP000679126"/>
    </source>
</evidence>
<keyword evidence="1" id="KW-0472">Membrane</keyword>
<dbReference type="InterPro" id="IPR032508">
    <property type="entry name" value="FecR_C"/>
</dbReference>
<keyword evidence="1" id="KW-1133">Transmembrane helix</keyword>
<dbReference type="Gene3D" id="3.55.50.30">
    <property type="match status" value="1"/>
</dbReference>
<dbReference type="Pfam" id="PF04773">
    <property type="entry name" value="FecR"/>
    <property type="match status" value="1"/>
</dbReference>
<accession>A0ABS3YGT6</accession>
<dbReference type="Proteomes" id="UP000679126">
    <property type="component" value="Unassembled WGS sequence"/>
</dbReference>
<reference evidence="5" key="1">
    <citation type="submission" date="2021-03" db="EMBL/GenBank/DDBJ databases">
        <title>Assistant Professor.</title>
        <authorList>
            <person name="Huq M.A."/>
        </authorList>
    </citation>
    <scope>NUCLEOTIDE SEQUENCE [LARGE SCALE GENOMIC DNA]</scope>
    <source>
        <strain evidence="5">MAH-28</strain>
    </source>
</reference>
<evidence type="ECO:0000259" key="2">
    <source>
        <dbReference type="Pfam" id="PF04773"/>
    </source>
</evidence>
<feature type="domain" description="Protein FecR C-terminal" evidence="3">
    <location>
        <begin position="335"/>
        <end position="402"/>
    </location>
</feature>
<dbReference type="RefSeq" id="WP_209146505.1">
    <property type="nucleotide sequence ID" value="NZ_JAGHKP010000003.1"/>
</dbReference>
<dbReference type="EMBL" id="JAGHKP010000003">
    <property type="protein sequence ID" value="MBO9153503.1"/>
    <property type="molecule type" value="Genomic_DNA"/>
</dbReference>
<evidence type="ECO:0000259" key="3">
    <source>
        <dbReference type="Pfam" id="PF16344"/>
    </source>
</evidence>
<dbReference type="InterPro" id="IPR012373">
    <property type="entry name" value="Ferrdict_sens_TM"/>
</dbReference>
<evidence type="ECO:0000313" key="4">
    <source>
        <dbReference type="EMBL" id="MBO9153503.1"/>
    </source>
</evidence>
<gene>
    <name evidence="4" type="ORF">J7I43_14840</name>
</gene>
<evidence type="ECO:0000256" key="1">
    <source>
        <dbReference type="SAM" id="Phobius"/>
    </source>
</evidence>
<feature type="transmembrane region" description="Helical" evidence="1">
    <location>
        <begin position="94"/>
        <end position="113"/>
    </location>
</feature>
<dbReference type="InterPro" id="IPR006860">
    <property type="entry name" value="FecR"/>
</dbReference>
<dbReference type="PANTHER" id="PTHR30273:SF2">
    <property type="entry name" value="PROTEIN FECR"/>
    <property type="match status" value="1"/>
</dbReference>
<name>A0ABS3YGT6_9BACT</name>
<organism evidence="4 5">
    <name type="scientific">Chitinophaga chungangae</name>
    <dbReference type="NCBI Taxonomy" id="2821488"/>
    <lineage>
        <taxon>Bacteria</taxon>
        <taxon>Pseudomonadati</taxon>
        <taxon>Bacteroidota</taxon>
        <taxon>Chitinophagia</taxon>
        <taxon>Chitinophagales</taxon>
        <taxon>Chitinophagaceae</taxon>
        <taxon>Chitinophaga</taxon>
    </lineage>
</organism>
<dbReference type="PANTHER" id="PTHR30273">
    <property type="entry name" value="PERIPLASMIC SIGNAL SENSOR AND SIGMA FACTOR ACTIVATOR FECR-RELATED"/>
    <property type="match status" value="1"/>
</dbReference>